<dbReference type="InterPro" id="IPR008909">
    <property type="entry name" value="DALR_anticod-bd"/>
</dbReference>
<dbReference type="RefSeq" id="WP_004591728.1">
    <property type="nucleotide sequence ID" value="NZ_APMM01000028.1"/>
</dbReference>
<comment type="similarity">
    <text evidence="1 8 9">Belongs to the class-I aminoacyl-tRNA synthetase family.</text>
</comment>
<evidence type="ECO:0000256" key="10">
    <source>
        <dbReference type="SAM" id="Coils"/>
    </source>
</evidence>
<evidence type="ECO:0000256" key="1">
    <source>
        <dbReference type="ARBA" id="ARBA00005594"/>
    </source>
</evidence>
<dbReference type="Pfam" id="PF05746">
    <property type="entry name" value="DALR_1"/>
    <property type="match status" value="1"/>
</dbReference>
<evidence type="ECO:0000256" key="6">
    <source>
        <dbReference type="ARBA" id="ARBA00023146"/>
    </source>
</evidence>
<feature type="domain" description="Arginyl tRNA synthetase N-terminal" evidence="12">
    <location>
        <begin position="1"/>
        <end position="81"/>
    </location>
</feature>
<dbReference type="SUPFAM" id="SSF47323">
    <property type="entry name" value="Anticodon-binding domain of a subclass of class I aminoacyl-tRNA synthetases"/>
    <property type="match status" value="1"/>
</dbReference>
<dbReference type="SMART" id="SM01016">
    <property type="entry name" value="Arg_tRNA_synt_N"/>
    <property type="match status" value="1"/>
</dbReference>
<comment type="caution">
    <text evidence="13">The sequence shown here is derived from an EMBL/GenBank/DDBJ whole genome shotgun (WGS) entry which is preliminary data.</text>
</comment>
<accession>N6VQ93</accession>
<sequence length="547" mass="63497">MNIKEELKEAIKDLIGEDVEIVKTPNIDFGDYSTNVCFKLAKKYKKSPFEIANELVKKLENLKIKGIKDIKAVNGYINFYIDYPKLLSHLYNNTINKPLFEKKEKKIILEHTSANPNGPLHIGHLRNAVIGDSLKRILEFYGYNLETHYYVNDMGRQMALVVYGIEKFGLDESKKKDHAISEVYIKINKYLEENKDEEKKIDELMRRFEEALEKNEENEITKKFKFAVNYALEGIKETLNKLDIKHDKFVYESEYVRNGMVKEVIKKLMETGKVIKEDALYLDLSEFGIEKKMVLARANGTSLYSTRDIAYHLDKLSKCDIAIDILGADHKLTAEMVKGALKLLGSDVPEVIFYEFISLPEGSMSTRRGKFVSADEFLEEAMRIAKEECEKRGIDDINVIKTLAISAVRFYIAKFSPEKPIVFKWEDALDFEKGAVYIQYAHARCCKLLKEDGEVYEYEYTKEEKELIKLLYEFRDVIEECAKKRRVHVLANYLIELSKAFNRFYNNCPILKAEEKIRKTRLAIVKITKYVLELGLSLLGIRALEEI</sequence>
<feature type="domain" description="DALR anticodon binding" evidence="11">
    <location>
        <begin position="438"/>
        <end position="547"/>
    </location>
</feature>
<keyword evidence="3 8" id="KW-0547">Nucleotide-binding</keyword>
<keyword evidence="10" id="KW-0175">Coiled coil</keyword>
<evidence type="ECO:0000256" key="8">
    <source>
        <dbReference type="HAMAP-Rule" id="MF_00123"/>
    </source>
</evidence>
<evidence type="ECO:0000256" key="7">
    <source>
        <dbReference type="ARBA" id="ARBA00049339"/>
    </source>
</evidence>
<dbReference type="CDD" id="cd00671">
    <property type="entry name" value="ArgRS_core"/>
    <property type="match status" value="1"/>
</dbReference>
<dbReference type="NCBIfam" id="TIGR00456">
    <property type="entry name" value="argS"/>
    <property type="match status" value="1"/>
</dbReference>
<dbReference type="STRING" id="1069083.GCA_000371805_00674"/>
<dbReference type="PANTHER" id="PTHR11956">
    <property type="entry name" value="ARGINYL-TRNA SYNTHETASE"/>
    <property type="match status" value="1"/>
</dbReference>
<reference evidence="13 14" key="1">
    <citation type="journal article" date="2013" name="Genome Announc.">
        <title>Draft Genome Sequence of a Highly Flagellated, Fast-Swimming Archaeon, Methanocaldococcus villosus Strain KIN24-T80 (DSM 22612).</title>
        <authorList>
            <person name="Thennarasu S."/>
            <person name="Polireddy D."/>
            <person name="Antony A."/>
            <person name="Yada M.R."/>
            <person name="Algarawi S."/>
            <person name="Sivakumar N."/>
        </authorList>
    </citation>
    <scope>NUCLEOTIDE SEQUENCE [LARGE SCALE GENOMIC DNA]</scope>
    <source>
        <strain evidence="13 14">KIN24-T80</strain>
    </source>
</reference>
<evidence type="ECO:0000259" key="12">
    <source>
        <dbReference type="SMART" id="SM01016"/>
    </source>
</evidence>
<keyword evidence="5 8" id="KW-0648">Protein biosynthesis</keyword>
<dbReference type="Proteomes" id="UP000053695">
    <property type="component" value="Unassembled WGS sequence"/>
</dbReference>
<dbReference type="GO" id="GO:0005737">
    <property type="term" value="C:cytoplasm"/>
    <property type="evidence" value="ECO:0007669"/>
    <property type="project" value="UniProtKB-SubCell"/>
</dbReference>
<keyword evidence="4 8" id="KW-0067">ATP-binding</keyword>
<evidence type="ECO:0000259" key="11">
    <source>
        <dbReference type="SMART" id="SM00836"/>
    </source>
</evidence>
<proteinExistence type="inferred from homology"/>
<protein>
    <recommendedName>
        <fullName evidence="8">Arginine--tRNA ligase</fullName>
        <ecNumber evidence="8">6.1.1.19</ecNumber>
    </recommendedName>
    <alternativeName>
        <fullName evidence="8">Arginyl-tRNA synthetase</fullName>
        <shortName evidence="8">ArgRS</shortName>
    </alternativeName>
</protein>
<dbReference type="Gene3D" id="3.40.50.620">
    <property type="entry name" value="HUPs"/>
    <property type="match status" value="1"/>
</dbReference>
<dbReference type="GO" id="GO:0006420">
    <property type="term" value="P:arginyl-tRNA aminoacylation"/>
    <property type="evidence" value="ECO:0007669"/>
    <property type="project" value="UniProtKB-UniRule"/>
</dbReference>
<evidence type="ECO:0000256" key="4">
    <source>
        <dbReference type="ARBA" id="ARBA00022840"/>
    </source>
</evidence>
<dbReference type="HAMAP" id="MF_00123">
    <property type="entry name" value="Arg_tRNA_synth"/>
    <property type="match status" value="1"/>
</dbReference>
<dbReference type="InterPro" id="IPR036695">
    <property type="entry name" value="Arg-tRNA-synth_N_sf"/>
</dbReference>
<evidence type="ECO:0000256" key="9">
    <source>
        <dbReference type="RuleBase" id="RU363038"/>
    </source>
</evidence>
<evidence type="ECO:0000256" key="2">
    <source>
        <dbReference type="ARBA" id="ARBA00022598"/>
    </source>
</evidence>
<dbReference type="PROSITE" id="PS00178">
    <property type="entry name" value="AA_TRNA_LIGASE_I"/>
    <property type="match status" value="1"/>
</dbReference>
<dbReference type="EC" id="6.1.1.19" evidence="8"/>
<evidence type="ECO:0000313" key="13">
    <source>
        <dbReference type="EMBL" id="ENN96050.1"/>
    </source>
</evidence>
<dbReference type="InterPro" id="IPR014729">
    <property type="entry name" value="Rossmann-like_a/b/a_fold"/>
</dbReference>
<dbReference type="InterPro" id="IPR009080">
    <property type="entry name" value="tRNAsynth_Ia_anticodon-bd"/>
</dbReference>
<dbReference type="EMBL" id="APMM01000028">
    <property type="protein sequence ID" value="ENN96050.1"/>
    <property type="molecule type" value="Genomic_DNA"/>
</dbReference>
<comment type="catalytic activity">
    <reaction evidence="7 8">
        <text>tRNA(Arg) + L-arginine + ATP = L-arginyl-tRNA(Arg) + AMP + diphosphate</text>
        <dbReference type="Rhea" id="RHEA:20301"/>
        <dbReference type="Rhea" id="RHEA-COMP:9658"/>
        <dbReference type="Rhea" id="RHEA-COMP:9673"/>
        <dbReference type="ChEBI" id="CHEBI:30616"/>
        <dbReference type="ChEBI" id="CHEBI:32682"/>
        <dbReference type="ChEBI" id="CHEBI:33019"/>
        <dbReference type="ChEBI" id="CHEBI:78442"/>
        <dbReference type="ChEBI" id="CHEBI:78513"/>
        <dbReference type="ChEBI" id="CHEBI:456215"/>
        <dbReference type="EC" id="6.1.1.19"/>
    </reaction>
</comment>
<dbReference type="InterPro" id="IPR005148">
    <property type="entry name" value="Arg-tRNA-synth_N"/>
</dbReference>
<dbReference type="InterPro" id="IPR001278">
    <property type="entry name" value="Arg-tRNA-ligase"/>
</dbReference>
<gene>
    <name evidence="8 13" type="primary">argS</name>
    <name evidence="13" type="ORF">J422_04243</name>
</gene>
<dbReference type="InterPro" id="IPR001412">
    <property type="entry name" value="aa-tRNA-synth_I_CS"/>
</dbReference>
<organism evidence="13 14">
    <name type="scientific">Methanocaldococcus villosus KIN24-T80</name>
    <dbReference type="NCBI Taxonomy" id="1069083"/>
    <lineage>
        <taxon>Archaea</taxon>
        <taxon>Methanobacteriati</taxon>
        <taxon>Methanobacteriota</taxon>
        <taxon>Methanomada group</taxon>
        <taxon>Methanococci</taxon>
        <taxon>Methanococcales</taxon>
        <taxon>Methanocaldococcaceae</taxon>
        <taxon>Methanocaldococcus</taxon>
    </lineage>
</organism>
<evidence type="ECO:0000313" key="14">
    <source>
        <dbReference type="Proteomes" id="UP000053695"/>
    </source>
</evidence>
<dbReference type="Pfam" id="PF00750">
    <property type="entry name" value="tRNA-synt_1d"/>
    <property type="match status" value="1"/>
</dbReference>
<name>N6VQ93_9EURY</name>
<feature type="coiled-coil region" evidence="10">
    <location>
        <begin position="180"/>
        <end position="221"/>
    </location>
</feature>
<keyword evidence="8" id="KW-0963">Cytoplasm</keyword>
<dbReference type="Gene3D" id="1.10.730.10">
    <property type="entry name" value="Isoleucyl-tRNA Synthetase, Domain 1"/>
    <property type="match status" value="1"/>
</dbReference>
<dbReference type="Gene3D" id="3.30.1360.70">
    <property type="entry name" value="Arginyl tRNA synthetase N-terminal domain"/>
    <property type="match status" value="1"/>
</dbReference>
<dbReference type="PANTHER" id="PTHR11956:SF5">
    <property type="entry name" value="ARGININE--TRNA LIGASE, CYTOPLASMIC"/>
    <property type="match status" value="1"/>
</dbReference>
<keyword evidence="2 8" id="KW-0436">Ligase</keyword>
<feature type="short sequence motif" description="'HIGH' region" evidence="8">
    <location>
        <begin position="114"/>
        <end position="124"/>
    </location>
</feature>
<dbReference type="SMART" id="SM00836">
    <property type="entry name" value="DALR_1"/>
    <property type="match status" value="1"/>
</dbReference>
<keyword evidence="14" id="KW-1185">Reference proteome</keyword>
<dbReference type="GO" id="GO:0005524">
    <property type="term" value="F:ATP binding"/>
    <property type="evidence" value="ECO:0007669"/>
    <property type="project" value="UniProtKB-UniRule"/>
</dbReference>
<dbReference type="AlphaFoldDB" id="N6VQ93"/>
<evidence type="ECO:0000256" key="5">
    <source>
        <dbReference type="ARBA" id="ARBA00022917"/>
    </source>
</evidence>
<keyword evidence="6 8" id="KW-0030">Aminoacyl-tRNA synthetase</keyword>
<dbReference type="PRINTS" id="PR01038">
    <property type="entry name" value="TRNASYNTHARG"/>
</dbReference>
<dbReference type="InterPro" id="IPR035684">
    <property type="entry name" value="ArgRS_core"/>
</dbReference>
<evidence type="ECO:0000256" key="3">
    <source>
        <dbReference type="ARBA" id="ARBA00022741"/>
    </source>
</evidence>
<dbReference type="OrthoDB" id="372102at2157"/>
<dbReference type="PATRIC" id="fig|1069083.5.peg.830"/>
<comment type="subcellular location">
    <subcellularLocation>
        <location evidence="8">Cytoplasm</location>
    </subcellularLocation>
</comment>
<dbReference type="GO" id="GO:0004814">
    <property type="term" value="F:arginine-tRNA ligase activity"/>
    <property type="evidence" value="ECO:0007669"/>
    <property type="project" value="UniProtKB-UniRule"/>
</dbReference>
<dbReference type="Pfam" id="PF03485">
    <property type="entry name" value="Arg_tRNA_synt_N"/>
    <property type="match status" value="1"/>
</dbReference>
<dbReference type="SUPFAM" id="SSF55190">
    <property type="entry name" value="Arginyl-tRNA synthetase (ArgRS), N-terminal 'additional' domain"/>
    <property type="match status" value="1"/>
</dbReference>
<dbReference type="SUPFAM" id="SSF52374">
    <property type="entry name" value="Nucleotidylyl transferase"/>
    <property type="match status" value="1"/>
</dbReference>